<dbReference type="EMBL" id="ASPP01008841">
    <property type="protein sequence ID" value="ETO24945.1"/>
    <property type="molecule type" value="Genomic_DNA"/>
</dbReference>
<evidence type="ECO:0000313" key="3">
    <source>
        <dbReference type="EMBL" id="ETO24945.1"/>
    </source>
</evidence>
<feature type="region of interest" description="Disordered" evidence="1">
    <location>
        <begin position="311"/>
        <end position="338"/>
    </location>
</feature>
<accession>X6NF61</accession>
<proteinExistence type="predicted"/>
<feature type="region of interest" description="Disordered" evidence="1">
    <location>
        <begin position="1"/>
        <end position="53"/>
    </location>
</feature>
<dbReference type="SUPFAM" id="SSF159659">
    <property type="entry name" value="Cgl1923-like"/>
    <property type="match status" value="1"/>
</dbReference>
<organism evidence="3 4">
    <name type="scientific">Reticulomyxa filosa</name>
    <dbReference type="NCBI Taxonomy" id="46433"/>
    <lineage>
        <taxon>Eukaryota</taxon>
        <taxon>Sar</taxon>
        <taxon>Rhizaria</taxon>
        <taxon>Retaria</taxon>
        <taxon>Foraminifera</taxon>
        <taxon>Monothalamids</taxon>
        <taxon>Reticulomyxidae</taxon>
        <taxon>Reticulomyxa</taxon>
    </lineage>
</organism>
<keyword evidence="4" id="KW-1185">Reference proteome</keyword>
<evidence type="ECO:0000313" key="4">
    <source>
        <dbReference type="Proteomes" id="UP000023152"/>
    </source>
</evidence>
<evidence type="ECO:0000256" key="1">
    <source>
        <dbReference type="SAM" id="MobiDB-lite"/>
    </source>
</evidence>
<feature type="transmembrane region" description="Helical" evidence="2">
    <location>
        <begin position="226"/>
        <end position="253"/>
    </location>
</feature>
<feature type="compositionally biased region" description="Acidic residues" evidence="1">
    <location>
        <begin position="311"/>
        <end position="331"/>
    </location>
</feature>
<dbReference type="PANTHER" id="PTHR35610">
    <property type="entry name" value="3-ISOPROPYLMALATE DEHYDRATASE-RELATED"/>
    <property type="match status" value="1"/>
</dbReference>
<keyword evidence="2" id="KW-0812">Transmembrane</keyword>
<keyword evidence="2" id="KW-1133">Transmembrane helix</keyword>
<comment type="caution">
    <text evidence="3">The sequence shown here is derived from an EMBL/GenBank/DDBJ whole genome shotgun (WGS) entry which is preliminary data.</text>
</comment>
<feature type="compositionally biased region" description="Basic and acidic residues" evidence="1">
    <location>
        <begin position="1"/>
        <end position="38"/>
    </location>
</feature>
<gene>
    <name evidence="3" type="ORF">RFI_12204</name>
</gene>
<evidence type="ECO:0000256" key="2">
    <source>
        <dbReference type="SAM" id="Phobius"/>
    </source>
</evidence>
<dbReference type="Proteomes" id="UP000023152">
    <property type="component" value="Unassembled WGS sequence"/>
</dbReference>
<sequence>KEKEKEKEKPKEKDKDKDSEKKEEKQETGVKSSEEKTVDSPTKPSALVRTKSQSTMIQDDLVPVVSPSKIPSDKMSESAMQLNTHFGCIKRPKVISRFQYGPRNESSLIECEGSELVNGSLFIEGTSGVGVTSTVVSAYLIKELKLPLIAIFESPQVSNFFFFFFYNHKLYDQGNNIITAMCSIHSYRATSPIRIHGNRDGILFFVSPSEIYPFPQHKNRRLFGKLLKLSLILLGAIDVCICCCCCYLCLWFAGLNLSLYIIDKFNFLYSKCFAIYLLTHIVIVEGLPIENQLDKEIKEIAKLEGVDIEAQGDEEEVEEDVEDDEEEEDDGGQPVLKLDMPVLSGQDSETEKEDDVKDPYATVRYVTCSDEIAKKLYDMGHRPIKTGQILGITGNFFFFFFLPRRDEVFLTFFFTRLPGAMLSMCTTSPSDDPPFTALLAPDPVKLIDQRGALMAVKLLRELFNLELDTSGLEKETERLAEKIKTTIASIKEQIHSQLEQLRPDHHHNTCICDPPNINLPN</sequence>
<dbReference type="AlphaFoldDB" id="X6NF61"/>
<name>X6NF61_RETFI</name>
<feature type="transmembrane region" description="Helical" evidence="2">
    <location>
        <begin position="273"/>
        <end position="289"/>
    </location>
</feature>
<dbReference type="PANTHER" id="PTHR35610:SF3">
    <property type="entry name" value="PROTEASOME ASSEMBLY CHAPERONE FAMILY PROTEIN"/>
    <property type="match status" value="1"/>
</dbReference>
<protein>
    <submittedName>
        <fullName evidence="3">Uncharacterized protein</fullName>
    </submittedName>
</protein>
<reference evidence="3 4" key="1">
    <citation type="journal article" date="2013" name="Curr. Biol.">
        <title>The Genome of the Foraminiferan Reticulomyxa filosa.</title>
        <authorList>
            <person name="Glockner G."/>
            <person name="Hulsmann N."/>
            <person name="Schleicher M."/>
            <person name="Noegel A.A."/>
            <person name="Eichinger L."/>
            <person name="Gallinger C."/>
            <person name="Pawlowski J."/>
            <person name="Sierra R."/>
            <person name="Euteneuer U."/>
            <person name="Pillet L."/>
            <person name="Moustafa A."/>
            <person name="Platzer M."/>
            <person name="Groth M."/>
            <person name="Szafranski K."/>
            <person name="Schliwa M."/>
        </authorList>
    </citation>
    <scope>NUCLEOTIDE SEQUENCE [LARGE SCALE GENOMIC DNA]</scope>
</reference>
<keyword evidence="2" id="KW-0472">Membrane</keyword>
<feature type="non-terminal residue" evidence="3">
    <location>
        <position position="1"/>
    </location>
</feature>
<dbReference type="InterPro" id="IPR038389">
    <property type="entry name" value="PSMG2_sf"/>
</dbReference>
<dbReference type="Gene3D" id="3.40.50.10900">
    <property type="entry name" value="PAC-like subunit"/>
    <property type="match status" value="2"/>
</dbReference>